<dbReference type="Proteomes" id="UP001196413">
    <property type="component" value="Unassembled WGS sequence"/>
</dbReference>
<feature type="compositionally biased region" description="Basic and acidic residues" evidence="1">
    <location>
        <begin position="24"/>
        <end position="34"/>
    </location>
</feature>
<proteinExistence type="predicted"/>
<feature type="region of interest" description="Disordered" evidence="1">
    <location>
        <begin position="1"/>
        <end position="54"/>
    </location>
</feature>
<sequence length="54" mass="5435">MTTTTSRPGSGPATIRQQHLGGGRGDRAVTKNGDETGQDAAGTGTGATNQEHEP</sequence>
<evidence type="ECO:0000256" key="1">
    <source>
        <dbReference type="SAM" id="MobiDB-lite"/>
    </source>
</evidence>
<accession>A0AAD5WHK2</accession>
<keyword evidence="4" id="KW-1185">Reference proteome</keyword>
<comment type="caution">
    <text evidence="3">The sequence shown here is derived from an EMBL/GenBank/DDBJ whole genome shotgun (WGS) entry which is preliminary data.</text>
</comment>
<evidence type="ECO:0000313" key="4">
    <source>
        <dbReference type="Proteomes" id="UP001196413"/>
    </source>
</evidence>
<dbReference type="EMBL" id="JAHQIW010006743">
    <property type="protein sequence ID" value="KAJ1370161.1"/>
    <property type="molecule type" value="Genomic_DNA"/>
</dbReference>
<dbReference type="AlphaFoldDB" id="A0AAD5WHK2"/>
<organism evidence="3 4">
    <name type="scientific">Parelaphostrongylus tenuis</name>
    <name type="common">Meningeal worm</name>
    <dbReference type="NCBI Taxonomy" id="148309"/>
    <lineage>
        <taxon>Eukaryota</taxon>
        <taxon>Metazoa</taxon>
        <taxon>Ecdysozoa</taxon>
        <taxon>Nematoda</taxon>
        <taxon>Chromadorea</taxon>
        <taxon>Rhabditida</taxon>
        <taxon>Rhabditina</taxon>
        <taxon>Rhabditomorpha</taxon>
        <taxon>Strongyloidea</taxon>
        <taxon>Metastrongylidae</taxon>
        <taxon>Parelaphostrongylus</taxon>
    </lineage>
</organism>
<evidence type="ECO:0000313" key="3">
    <source>
        <dbReference type="EMBL" id="KAJ1370161.1"/>
    </source>
</evidence>
<dbReference type="EMBL" id="JAHQIW010003222">
    <property type="protein sequence ID" value="KAJ1357685.1"/>
    <property type="molecule type" value="Genomic_DNA"/>
</dbReference>
<evidence type="ECO:0000313" key="2">
    <source>
        <dbReference type="EMBL" id="KAJ1357685.1"/>
    </source>
</evidence>
<gene>
    <name evidence="2" type="ORF">KIN20_015877</name>
    <name evidence="3" type="ORF">KIN20_031825</name>
</gene>
<reference evidence="3" key="1">
    <citation type="submission" date="2021-06" db="EMBL/GenBank/DDBJ databases">
        <title>Parelaphostrongylus tenuis whole genome reference sequence.</title>
        <authorList>
            <person name="Garwood T.J."/>
            <person name="Larsen P.A."/>
            <person name="Fountain-Jones N.M."/>
            <person name="Garbe J.R."/>
            <person name="Macchietto M.G."/>
            <person name="Kania S.A."/>
            <person name="Gerhold R.W."/>
            <person name="Richards J.E."/>
            <person name="Wolf T.M."/>
        </authorList>
    </citation>
    <scope>NUCLEOTIDE SEQUENCE</scope>
    <source>
        <strain evidence="3">MNPRO001-30</strain>
        <tissue evidence="3">Meninges</tissue>
    </source>
</reference>
<protein>
    <submittedName>
        <fullName evidence="3">Uncharacterized protein</fullName>
    </submittedName>
</protein>
<name>A0AAD5WHK2_PARTN</name>